<dbReference type="RefSeq" id="WP_135959603.1">
    <property type="nucleotide sequence ID" value="NZ_SRYM01000046.1"/>
</dbReference>
<proteinExistence type="predicted"/>
<dbReference type="Proteomes" id="UP000310032">
    <property type="component" value="Unassembled WGS sequence"/>
</dbReference>
<name>A0A4S2EIS0_PARDI</name>
<dbReference type="PROSITE" id="PS51257">
    <property type="entry name" value="PROKAR_LIPOPROTEIN"/>
    <property type="match status" value="1"/>
</dbReference>
<evidence type="ECO:0000313" key="2">
    <source>
        <dbReference type="Proteomes" id="UP000310032"/>
    </source>
</evidence>
<dbReference type="EMBL" id="SRYM01000046">
    <property type="protein sequence ID" value="TGY55575.1"/>
    <property type="molecule type" value="Genomic_DNA"/>
</dbReference>
<protein>
    <recommendedName>
        <fullName evidence="3">DUF3872 domain-containing protein</fullName>
    </recommendedName>
</protein>
<gene>
    <name evidence="1" type="ORF">E5342_14005</name>
</gene>
<sequence>MRSILMTLFAVVLLSSCDNDLKIINRDFSVSLKAIDGGTPTVGRSIKCTFSVNGLDPANSDELFTTFSVKDGSGKILVENDEYTPGETIIYDYQEAGKMIFDYVPATSGTQSLILSVSSEIITRSDTVVINVVNSN</sequence>
<reference evidence="1 2" key="1">
    <citation type="submission" date="2019-04" db="EMBL/GenBank/DDBJ databases">
        <title>Microbes associate with the intestines of laboratory mice.</title>
        <authorList>
            <person name="Navarre W."/>
            <person name="Wong E."/>
            <person name="Huang K."/>
            <person name="Tropini C."/>
            <person name="Ng K."/>
            <person name="Yu B."/>
        </authorList>
    </citation>
    <scope>NUCLEOTIDE SEQUENCE [LARGE SCALE GENOMIC DNA]</scope>
    <source>
        <strain evidence="1 2">NM39_I3</strain>
    </source>
</reference>
<comment type="caution">
    <text evidence="1">The sequence shown here is derived from an EMBL/GenBank/DDBJ whole genome shotgun (WGS) entry which is preliminary data.</text>
</comment>
<evidence type="ECO:0008006" key="3">
    <source>
        <dbReference type="Google" id="ProtNLM"/>
    </source>
</evidence>
<dbReference type="AlphaFoldDB" id="A0A4S2EIS0"/>
<evidence type="ECO:0000313" key="1">
    <source>
        <dbReference type="EMBL" id="TGY55575.1"/>
    </source>
</evidence>
<accession>A0A4S2EIS0</accession>
<organism evidence="1 2">
    <name type="scientific">Parabacteroides distasonis</name>
    <dbReference type="NCBI Taxonomy" id="823"/>
    <lineage>
        <taxon>Bacteria</taxon>
        <taxon>Pseudomonadati</taxon>
        <taxon>Bacteroidota</taxon>
        <taxon>Bacteroidia</taxon>
        <taxon>Bacteroidales</taxon>
        <taxon>Tannerellaceae</taxon>
        <taxon>Parabacteroides</taxon>
    </lineage>
</organism>